<dbReference type="InterPro" id="IPR027417">
    <property type="entry name" value="P-loop_NTPase"/>
</dbReference>
<protein>
    <submittedName>
        <fullName evidence="4">ABC transporter ATP-binding protein</fullName>
    </submittedName>
</protein>
<accession>A0A5E9PNL2</accession>
<keyword evidence="2 4" id="KW-0067">ATP-binding</keyword>
<sequence length="587" mass="65327">MTDNNVVVQAHHLSMTFKGENKKLANTKAIDDLNMQINKGELIALVGPDGAGKTTLLRLVAGLYKATSGSLHVLGFDIDKHPQAVQDRISYMPQRFGLYEDLSVQENLDLYADLHGVPREVRSQRFKRLLEITDLTQFTERLAGQLSGGMKQKLGLACTLVRSPELLLLDEPSVGVDPLSRRDLWIIIEQLVQEESLSVIISTAYMDEAEKCDYVYIMYEGKILKQGSPEQLKEIAHGQTWKVKFSEQIKARTLQAQLLGNSVDIIDAVPKGEQVNFIGRQKELSTDILPQGLVAHRRSAELEDAFMMLLQQTQKQRKLVSVPEQNFQLEQNNHLKSEQPVIVVKDLVRTFGDFTAVANTSFDVQRGEIFGLLGPNGAGKTTTFRMLCGLLPASSGYLEVAGKNLRTARAEARAKVGYVSQKFALYSNLTVLENLKFFGGAYGLAGKKLNQQIDKALQQYDLKPHIKSGDLPGGYKQRLSMAAALLHDPEILFLDEPTSGIDPLARRSFWYRIGELANQGITIIITTHFMEEAEYCDRIAIQDAGKLLALGSPQQVRNLASQDKHIGDMNEAFIAIVEQARALRHAV</sequence>
<evidence type="ECO:0000313" key="4">
    <source>
        <dbReference type="EMBL" id="TEU29845.1"/>
    </source>
</evidence>
<dbReference type="Gene3D" id="3.40.50.300">
    <property type="entry name" value="P-loop containing nucleotide triphosphate hydrolases"/>
    <property type="match status" value="2"/>
</dbReference>
<gene>
    <name evidence="4" type="ORF">E2R16_02180</name>
</gene>
<dbReference type="PANTHER" id="PTHR43038">
    <property type="entry name" value="ATP-BINDING CASSETTE, SUB-FAMILY H, MEMBER 1"/>
    <property type="match status" value="1"/>
</dbReference>
<dbReference type="PROSITE" id="PS50893">
    <property type="entry name" value="ABC_TRANSPORTER_2"/>
    <property type="match status" value="2"/>
</dbReference>
<dbReference type="Proteomes" id="UP000297445">
    <property type="component" value="Unassembled WGS sequence"/>
</dbReference>
<proteinExistence type="predicted"/>
<dbReference type="SMART" id="SM00382">
    <property type="entry name" value="AAA"/>
    <property type="match status" value="2"/>
</dbReference>
<name>A0A5E9PNL2_9GAMM</name>
<dbReference type="SUPFAM" id="SSF52540">
    <property type="entry name" value="P-loop containing nucleoside triphosphate hydrolases"/>
    <property type="match status" value="2"/>
</dbReference>
<dbReference type="GO" id="GO:0005524">
    <property type="term" value="F:ATP binding"/>
    <property type="evidence" value="ECO:0007669"/>
    <property type="project" value="UniProtKB-KW"/>
</dbReference>
<evidence type="ECO:0000256" key="2">
    <source>
        <dbReference type="ARBA" id="ARBA00022840"/>
    </source>
</evidence>
<reference evidence="4 5" key="1">
    <citation type="submission" date="2019-03" db="EMBL/GenBank/DDBJ databases">
        <title>Draft genome sequence of an environmental Acinetobacter seifertii from Brazil.</title>
        <authorList>
            <person name="Furlan J.P.R."/>
            <person name="Stehling E.G."/>
        </authorList>
    </citation>
    <scope>NUCLEOTIDE SEQUENCE [LARGE SCALE GENOMIC DNA]</scope>
    <source>
        <strain evidence="4 5">SAb133</strain>
    </source>
</reference>
<dbReference type="PROSITE" id="PS00211">
    <property type="entry name" value="ABC_TRANSPORTER_1"/>
    <property type="match status" value="1"/>
</dbReference>
<feature type="domain" description="ABC transporter" evidence="3">
    <location>
        <begin position="8"/>
        <end position="245"/>
    </location>
</feature>
<organism evidence="4 5">
    <name type="scientific">Acinetobacter seifertii</name>
    <dbReference type="NCBI Taxonomy" id="1530123"/>
    <lineage>
        <taxon>Bacteria</taxon>
        <taxon>Pseudomonadati</taxon>
        <taxon>Pseudomonadota</taxon>
        <taxon>Gammaproteobacteria</taxon>
        <taxon>Moraxellales</taxon>
        <taxon>Moraxellaceae</taxon>
        <taxon>Acinetobacter</taxon>
        <taxon>Acinetobacter calcoaceticus/baumannii complex</taxon>
    </lineage>
</organism>
<dbReference type="GO" id="GO:0016887">
    <property type="term" value="F:ATP hydrolysis activity"/>
    <property type="evidence" value="ECO:0007669"/>
    <property type="project" value="InterPro"/>
</dbReference>
<dbReference type="InterPro" id="IPR003439">
    <property type="entry name" value="ABC_transporter-like_ATP-bd"/>
</dbReference>
<dbReference type="AlphaFoldDB" id="A0A5E9PNL2"/>
<dbReference type="InterPro" id="IPR003593">
    <property type="entry name" value="AAA+_ATPase"/>
</dbReference>
<keyword evidence="1" id="KW-0547">Nucleotide-binding</keyword>
<evidence type="ECO:0000313" key="5">
    <source>
        <dbReference type="Proteomes" id="UP000297445"/>
    </source>
</evidence>
<dbReference type="RefSeq" id="WP_134261658.1">
    <property type="nucleotide sequence ID" value="NZ_SNSA01000001.1"/>
</dbReference>
<feature type="domain" description="ABC transporter" evidence="3">
    <location>
        <begin position="342"/>
        <end position="569"/>
    </location>
</feature>
<dbReference type="InterPro" id="IPR017871">
    <property type="entry name" value="ABC_transporter-like_CS"/>
</dbReference>
<dbReference type="CDD" id="cd03230">
    <property type="entry name" value="ABC_DR_subfamily_A"/>
    <property type="match status" value="1"/>
</dbReference>
<comment type="caution">
    <text evidence="4">The sequence shown here is derived from an EMBL/GenBank/DDBJ whole genome shotgun (WGS) entry which is preliminary data.</text>
</comment>
<evidence type="ECO:0000256" key="1">
    <source>
        <dbReference type="ARBA" id="ARBA00022741"/>
    </source>
</evidence>
<dbReference type="EMBL" id="SNSA01000001">
    <property type="protein sequence ID" value="TEU29845.1"/>
    <property type="molecule type" value="Genomic_DNA"/>
</dbReference>
<dbReference type="PANTHER" id="PTHR43038:SF3">
    <property type="entry name" value="ABC TRANSPORTER G FAMILY MEMBER 20 ISOFORM X1"/>
    <property type="match status" value="1"/>
</dbReference>
<dbReference type="Pfam" id="PF00005">
    <property type="entry name" value="ABC_tran"/>
    <property type="match status" value="2"/>
</dbReference>
<evidence type="ECO:0000259" key="3">
    <source>
        <dbReference type="PROSITE" id="PS50893"/>
    </source>
</evidence>